<keyword evidence="2" id="KW-0547">Nucleotide-binding</keyword>
<gene>
    <name evidence="5" type="ORF">D2N39_17680</name>
</gene>
<evidence type="ECO:0000256" key="2">
    <source>
        <dbReference type="ARBA" id="ARBA00022741"/>
    </source>
</evidence>
<dbReference type="GO" id="GO:0016887">
    <property type="term" value="F:ATP hydrolysis activity"/>
    <property type="evidence" value="ECO:0007669"/>
    <property type="project" value="InterPro"/>
</dbReference>
<dbReference type="GO" id="GO:0005886">
    <property type="term" value="C:plasma membrane"/>
    <property type="evidence" value="ECO:0007669"/>
    <property type="project" value="TreeGrafter"/>
</dbReference>
<dbReference type="EMBL" id="QXXQ01000012">
    <property type="protein sequence ID" value="RID90593.1"/>
    <property type="molecule type" value="Genomic_DNA"/>
</dbReference>
<dbReference type="InterPro" id="IPR003593">
    <property type="entry name" value="AAA+_ATPase"/>
</dbReference>
<protein>
    <submittedName>
        <fullName evidence="5">ATP-binding cassette domain-containing protein</fullName>
    </submittedName>
</protein>
<dbReference type="OrthoDB" id="9787227at2"/>
<dbReference type="SMART" id="SM00382">
    <property type="entry name" value="AAA"/>
    <property type="match status" value="1"/>
</dbReference>
<dbReference type="Pfam" id="PF00005">
    <property type="entry name" value="ABC_tran"/>
    <property type="match status" value="1"/>
</dbReference>
<keyword evidence="3 5" id="KW-0067">ATP-binding</keyword>
<dbReference type="PROSITE" id="PS50893">
    <property type="entry name" value="ABC_TRANSPORTER_2"/>
    <property type="match status" value="1"/>
</dbReference>
<reference evidence="5 6" key="1">
    <citation type="submission" date="2018-09" db="EMBL/GenBank/DDBJ databases">
        <title>Gemmobacter lutimaris sp. nov., a marine bacterium isolated from tidal flat.</title>
        <authorList>
            <person name="Lee D.W."/>
            <person name="Yoo Y."/>
            <person name="Kim J.-J."/>
            <person name="Kim B.S."/>
        </authorList>
    </citation>
    <scope>NUCLEOTIDE SEQUENCE [LARGE SCALE GENOMIC DNA]</scope>
    <source>
        <strain evidence="5 6">YJ-T1-11</strain>
    </source>
</reference>
<dbReference type="SUPFAM" id="SSF52540">
    <property type="entry name" value="P-loop containing nucleoside triphosphate hydrolases"/>
    <property type="match status" value="1"/>
</dbReference>
<keyword evidence="6" id="KW-1185">Reference proteome</keyword>
<sequence length="235" mass="24435">MPATAASECPGLALSVTDLRVAAPGGRLLLSLPGLDLPAGRSLAVRGPSGAGKSTLLHALAGLLTDVEGAVRWGETDLLSLTDPARAAFRRARVGLVFQDFLLFEELGAEANAALAAGFAPASQRAAIRQRARSALDRLGLGGTSGRLAASFSDGERQRIAIARALAHDPAVILADEPTASLDRAAADRLIDDLVALSREDGRTLVVVSHDPALTERLDQSVEIVDGHLREGHHA</sequence>
<evidence type="ECO:0000256" key="3">
    <source>
        <dbReference type="ARBA" id="ARBA00022840"/>
    </source>
</evidence>
<proteinExistence type="inferred from homology"/>
<dbReference type="Proteomes" id="UP000266649">
    <property type="component" value="Unassembled WGS sequence"/>
</dbReference>
<dbReference type="AlphaFoldDB" id="A0A398BTI0"/>
<dbReference type="GO" id="GO:0005524">
    <property type="term" value="F:ATP binding"/>
    <property type="evidence" value="ECO:0007669"/>
    <property type="project" value="UniProtKB-KW"/>
</dbReference>
<dbReference type="InterPro" id="IPR003439">
    <property type="entry name" value="ABC_transporter-like_ATP-bd"/>
</dbReference>
<name>A0A398BTI0_9RHOB</name>
<comment type="similarity">
    <text evidence="1">Belongs to the ABC transporter superfamily.</text>
</comment>
<dbReference type="PANTHER" id="PTHR24220:SF689">
    <property type="entry name" value="LIPOPROTEIN-RELEASING SYSTEM ATP-BINDING PROTEIN LOLD"/>
    <property type="match status" value="1"/>
</dbReference>
<comment type="caution">
    <text evidence="5">The sequence shown here is derived from an EMBL/GenBank/DDBJ whole genome shotgun (WGS) entry which is preliminary data.</text>
</comment>
<dbReference type="InterPro" id="IPR027417">
    <property type="entry name" value="P-loop_NTPase"/>
</dbReference>
<organism evidence="5 6">
    <name type="scientific">Gemmobacter lutimaris</name>
    <dbReference type="NCBI Taxonomy" id="2306023"/>
    <lineage>
        <taxon>Bacteria</taxon>
        <taxon>Pseudomonadati</taxon>
        <taxon>Pseudomonadota</taxon>
        <taxon>Alphaproteobacteria</taxon>
        <taxon>Rhodobacterales</taxon>
        <taxon>Paracoccaceae</taxon>
        <taxon>Gemmobacter</taxon>
    </lineage>
</organism>
<dbReference type="GO" id="GO:0022857">
    <property type="term" value="F:transmembrane transporter activity"/>
    <property type="evidence" value="ECO:0007669"/>
    <property type="project" value="TreeGrafter"/>
</dbReference>
<dbReference type="Gene3D" id="3.40.50.300">
    <property type="entry name" value="P-loop containing nucleotide triphosphate hydrolases"/>
    <property type="match status" value="1"/>
</dbReference>
<dbReference type="InterPro" id="IPR015854">
    <property type="entry name" value="ABC_transpr_LolD-like"/>
</dbReference>
<evidence type="ECO:0000313" key="5">
    <source>
        <dbReference type="EMBL" id="RID90593.1"/>
    </source>
</evidence>
<dbReference type="PANTHER" id="PTHR24220">
    <property type="entry name" value="IMPORT ATP-BINDING PROTEIN"/>
    <property type="match status" value="1"/>
</dbReference>
<evidence type="ECO:0000256" key="1">
    <source>
        <dbReference type="ARBA" id="ARBA00005417"/>
    </source>
</evidence>
<evidence type="ECO:0000259" key="4">
    <source>
        <dbReference type="PROSITE" id="PS50893"/>
    </source>
</evidence>
<evidence type="ECO:0000313" key="6">
    <source>
        <dbReference type="Proteomes" id="UP000266649"/>
    </source>
</evidence>
<accession>A0A398BTI0</accession>
<feature type="domain" description="ABC transporter" evidence="4">
    <location>
        <begin position="14"/>
        <end position="235"/>
    </location>
</feature>